<reference evidence="2" key="2">
    <citation type="submission" date="2023-05" db="EMBL/GenBank/DDBJ databases">
        <authorList>
            <person name="Schelkunov M.I."/>
        </authorList>
    </citation>
    <scope>NUCLEOTIDE SEQUENCE</scope>
    <source>
        <strain evidence="2">Hsosn_3</strain>
        <tissue evidence="2">Leaf</tissue>
    </source>
</reference>
<evidence type="ECO:0000313" key="2">
    <source>
        <dbReference type="EMBL" id="KAK1403834.1"/>
    </source>
</evidence>
<proteinExistence type="predicted"/>
<feature type="compositionally biased region" description="Polar residues" evidence="1">
    <location>
        <begin position="218"/>
        <end position="228"/>
    </location>
</feature>
<keyword evidence="3" id="KW-1185">Reference proteome</keyword>
<dbReference type="PANTHER" id="PTHR31579:SF34">
    <property type="entry name" value="T14N5.3 PROTEIN"/>
    <property type="match status" value="1"/>
</dbReference>
<sequence>MGSLEEDKLFEMVHDFIESDSSPSHFSTSSLHPSNYSLYQTTTFILQEVLKSVTAAETQVTEDVFKFMSQKLMVADTTSSFKEWLVMRLKLDGYDASLCHTSWVTTIACPAGEYEYIGITTNRDKNGDESKKRLVVDIDFKSQFELARPTAAYMKLLGSVPSVFVGDTDKLNKVITFLCSAAKQSFKDNNIYMPPWRTFTFMQAKYKLSLDDKKKNTDSAATSKTGSNWEPPKVKAKNIGTRGPSGLSCQFSTNFTTTCC</sequence>
<comment type="caution">
    <text evidence="2">The sequence shown here is derived from an EMBL/GenBank/DDBJ whole genome shotgun (WGS) entry which is preliminary data.</text>
</comment>
<gene>
    <name evidence="2" type="ORF">POM88_003439</name>
</gene>
<dbReference type="NCBIfam" id="TIGR01615">
    <property type="entry name" value="A_thal_3542"/>
    <property type="match status" value="1"/>
</dbReference>
<reference evidence="2" key="1">
    <citation type="submission" date="2023-02" db="EMBL/GenBank/DDBJ databases">
        <title>Genome of toxic invasive species Heracleum sosnowskyi carries increased number of genes despite the absence of recent whole-genome duplications.</title>
        <authorList>
            <person name="Schelkunov M."/>
            <person name="Shtratnikova V."/>
            <person name="Makarenko M."/>
            <person name="Klepikova A."/>
            <person name="Omelchenko D."/>
            <person name="Novikova G."/>
            <person name="Obukhova E."/>
            <person name="Bogdanov V."/>
            <person name="Penin A."/>
            <person name="Logacheva M."/>
        </authorList>
    </citation>
    <scope>NUCLEOTIDE SEQUENCE</scope>
    <source>
        <strain evidence="2">Hsosn_3</strain>
        <tissue evidence="2">Leaf</tissue>
    </source>
</reference>
<dbReference type="PANTHER" id="PTHR31579">
    <property type="entry name" value="OS03G0796600 PROTEIN"/>
    <property type="match status" value="1"/>
</dbReference>
<dbReference type="Pfam" id="PF04720">
    <property type="entry name" value="PDDEXK_6"/>
    <property type="match status" value="1"/>
</dbReference>
<organism evidence="2 3">
    <name type="scientific">Heracleum sosnowskyi</name>
    <dbReference type="NCBI Taxonomy" id="360622"/>
    <lineage>
        <taxon>Eukaryota</taxon>
        <taxon>Viridiplantae</taxon>
        <taxon>Streptophyta</taxon>
        <taxon>Embryophyta</taxon>
        <taxon>Tracheophyta</taxon>
        <taxon>Spermatophyta</taxon>
        <taxon>Magnoliopsida</taxon>
        <taxon>eudicotyledons</taxon>
        <taxon>Gunneridae</taxon>
        <taxon>Pentapetalae</taxon>
        <taxon>asterids</taxon>
        <taxon>campanulids</taxon>
        <taxon>Apiales</taxon>
        <taxon>Apiaceae</taxon>
        <taxon>Apioideae</taxon>
        <taxon>apioid superclade</taxon>
        <taxon>Tordylieae</taxon>
        <taxon>Tordyliinae</taxon>
        <taxon>Heracleum</taxon>
    </lineage>
</organism>
<accession>A0AAD8NBN0</accession>
<evidence type="ECO:0000313" key="3">
    <source>
        <dbReference type="Proteomes" id="UP001237642"/>
    </source>
</evidence>
<dbReference type="InterPro" id="IPR006502">
    <property type="entry name" value="PDDEXK-like"/>
</dbReference>
<dbReference type="Proteomes" id="UP001237642">
    <property type="component" value="Unassembled WGS sequence"/>
</dbReference>
<name>A0AAD8NBN0_9APIA</name>
<dbReference type="AlphaFoldDB" id="A0AAD8NBN0"/>
<protein>
    <submittedName>
        <fullName evidence="2">Fidgetin-like protein 1</fullName>
    </submittedName>
</protein>
<dbReference type="EMBL" id="JAUIZM010000001">
    <property type="protein sequence ID" value="KAK1403834.1"/>
    <property type="molecule type" value="Genomic_DNA"/>
</dbReference>
<feature type="region of interest" description="Disordered" evidence="1">
    <location>
        <begin position="217"/>
        <end position="237"/>
    </location>
</feature>
<evidence type="ECO:0000256" key="1">
    <source>
        <dbReference type="SAM" id="MobiDB-lite"/>
    </source>
</evidence>